<dbReference type="SMART" id="SM00460">
    <property type="entry name" value="TGc"/>
    <property type="match status" value="1"/>
</dbReference>
<dbReference type="HOGENOM" id="CLU_801415_0_0_11"/>
<accession>C7N2E9</accession>
<dbReference type="KEGG" id="shi:Shel_03940"/>
<dbReference type="AlphaFoldDB" id="C7N2E9"/>
<dbReference type="Pfam" id="PF01841">
    <property type="entry name" value="Transglut_core"/>
    <property type="match status" value="1"/>
</dbReference>
<dbReference type="SUPFAM" id="SSF54001">
    <property type="entry name" value="Cysteine proteinases"/>
    <property type="match status" value="1"/>
</dbReference>
<dbReference type="GO" id="GO:0005737">
    <property type="term" value="C:cytoplasm"/>
    <property type="evidence" value="ECO:0007669"/>
    <property type="project" value="TreeGrafter"/>
</dbReference>
<reference evidence="2 3" key="1">
    <citation type="journal article" date="2009" name="Stand. Genomic Sci.">
        <title>Complete genome sequence of Slackia heliotrinireducens type strain (RHS 1).</title>
        <authorList>
            <person name="Pukall R."/>
            <person name="Lapidus A."/>
            <person name="Nolan M."/>
            <person name="Copeland A."/>
            <person name="Glavina Del Rio T."/>
            <person name="Lucas S."/>
            <person name="Chen F."/>
            <person name="Tice H."/>
            <person name="Cheng J.F."/>
            <person name="Chertkov O."/>
            <person name="Bruce D."/>
            <person name="Goodwin L."/>
            <person name="Kuske C."/>
            <person name="Brettin T."/>
            <person name="Detter J.C."/>
            <person name="Han C."/>
            <person name="Pitluck S."/>
            <person name="Pati A."/>
            <person name="Mavrommatis K."/>
            <person name="Ivanova N."/>
            <person name="Ovchinnikova G."/>
            <person name="Chen A."/>
            <person name="Palaniappan K."/>
            <person name="Schneider S."/>
            <person name="Rohde M."/>
            <person name="Chain P."/>
            <person name="D'haeseleer P."/>
            <person name="Goker M."/>
            <person name="Bristow J."/>
            <person name="Eisen J.A."/>
            <person name="Markowitz V."/>
            <person name="Kyrpides N.C."/>
            <person name="Klenk H.P."/>
            <person name="Hugenholtz P."/>
        </authorList>
    </citation>
    <scope>NUCLEOTIDE SEQUENCE [LARGE SCALE GENOMIC DNA]</scope>
    <source>
        <strain evidence="3">ATCC 29202 / DSM 20476 / NCTC 11029 / RHS 1</strain>
    </source>
</reference>
<keyword evidence="3" id="KW-1185">Reference proteome</keyword>
<dbReference type="Proteomes" id="UP000002026">
    <property type="component" value="Chromosome"/>
</dbReference>
<proteinExistence type="predicted"/>
<dbReference type="PANTHER" id="PTHR46333:SF2">
    <property type="entry name" value="CYTOKINESIS PROTEIN 3"/>
    <property type="match status" value="1"/>
</dbReference>
<evidence type="ECO:0000259" key="1">
    <source>
        <dbReference type="SMART" id="SM00460"/>
    </source>
</evidence>
<dbReference type="RefSeq" id="WP_012797562.1">
    <property type="nucleotide sequence ID" value="NC_013165.1"/>
</dbReference>
<dbReference type="InterPro" id="IPR038765">
    <property type="entry name" value="Papain-like_cys_pep_sf"/>
</dbReference>
<sequence>MLPEYVKFYHDKLPDWMRPIYERIYWSVRNQDEAVIVDDPERKLDIDQLLYLQECIYYDCPAFYYWRYAKATIFTFAKGNKHQIKLTYWYTPEKRAHFDRRLSAVVQRFLNDHIASGMTQYKRELAIHDYLVQTVTYDTEALAVNNDPTNPRHHDEIYSVLGALLKRKAVCAGISSGFKLLCDAARIKCFVVVGSSTHESDAGERHAWNMVKLDGETYHVDATWDIRDAGDIRMCYDYLNLTDGLIRFDHTWSSTIYPACTALEYNYYHRGRYFVTKLDRVGKYVRKHLAAGERYLAFKFANDAMAPDDAIAAEIKKGIRAARVSCTYDYYISQETHNIYLRIREI</sequence>
<dbReference type="PANTHER" id="PTHR46333">
    <property type="entry name" value="CYTOKINESIS PROTEIN 3"/>
    <property type="match status" value="1"/>
</dbReference>
<dbReference type="InterPro" id="IPR052557">
    <property type="entry name" value="CAP/Cytokinesis_protein"/>
</dbReference>
<evidence type="ECO:0000313" key="3">
    <source>
        <dbReference type="Proteomes" id="UP000002026"/>
    </source>
</evidence>
<protein>
    <submittedName>
        <fullName evidence="2">Transglutaminase-like superfamily protein</fullName>
    </submittedName>
</protein>
<dbReference type="Gene3D" id="3.10.620.30">
    <property type="match status" value="1"/>
</dbReference>
<organism evidence="2 3">
    <name type="scientific">Slackia heliotrinireducens (strain ATCC 29202 / DSM 20476 / NCTC 11029 / RHS 1)</name>
    <name type="common">Peptococcus heliotrinreducens</name>
    <dbReference type="NCBI Taxonomy" id="471855"/>
    <lineage>
        <taxon>Bacteria</taxon>
        <taxon>Bacillati</taxon>
        <taxon>Actinomycetota</taxon>
        <taxon>Coriobacteriia</taxon>
        <taxon>Eggerthellales</taxon>
        <taxon>Eggerthellaceae</taxon>
        <taxon>Slackia</taxon>
    </lineage>
</organism>
<feature type="domain" description="Transglutaminase-like" evidence="1">
    <location>
        <begin position="163"/>
        <end position="224"/>
    </location>
</feature>
<dbReference type="InterPro" id="IPR002931">
    <property type="entry name" value="Transglutaminase-like"/>
</dbReference>
<name>C7N2E9_SLAHD</name>
<dbReference type="EMBL" id="CP001684">
    <property type="protein sequence ID" value="ACV21455.1"/>
    <property type="molecule type" value="Genomic_DNA"/>
</dbReference>
<gene>
    <name evidence="2" type="ordered locus">Shel_03940</name>
</gene>
<dbReference type="eggNOG" id="COG5279">
    <property type="taxonomic scope" value="Bacteria"/>
</dbReference>
<evidence type="ECO:0000313" key="2">
    <source>
        <dbReference type="EMBL" id="ACV21455.1"/>
    </source>
</evidence>